<dbReference type="AlphaFoldDB" id="E4V3Z2"/>
<dbReference type="InterPro" id="IPR013024">
    <property type="entry name" value="GGCT-like"/>
</dbReference>
<accession>E4V3Z2</accession>
<dbReference type="OMA" id="ANMTQAS"/>
<evidence type="ECO:0000259" key="1">
    <source>
        <dbReference type="Pfam" id="PF06094"/>
    </source>
</evidence>
<keyword evidence="3" id="KW-1185">Reference proteome</keyword>
<dbReference type="InParanoid" id="E4V3Z2"/>
<evidence type="ECO:0000313" key="3">
    <source>
        <dbReference type="Proteomes" id="UP000002669"/>
    </source>
</evidence>
<gene>
    <name evidence="2" type="ORF">MGYG_07724</name>
</gene>
<dbReference type="HOGENOM" id="CLU_093951_1_0_1"/>
<dbReference type="Gene3D" id="3.10.490.10">
    <property type="entry name" value="Gamma-glutamyl cyclotransferase-like"/>
    <property type="match status" value="1"/>
</dbReference>
<evidence type="ECO:0000313" key="2">
    <source>
        <dbReference type="EMBL" id="EFR04716.1"/>
    </source>
</evidence>
<proteinExistence type="predicted"/>
<dbReference type="CDD" id="cd06661">
    <property type="entry name" value="GGCT_like"/>
    <property type="match status" value="1"/>
</dbReference>
<reference evidence="3" key="1">
    <citation type="journal article" date="2012" name="MBio">
        <title>Comparative genome analysis of Trichophyton rubrum and related dermatophytes reveals candidate genes involved in infection.</title>
        <authorList>
            <person name="Martinez D.A."/>
            <person name="Oliver B.G."/>
            <person name="Graeser Y."/>
            <person name="Goldberg J.M."/>
            <person name="Li W."/>
            <person name="Martinez-Rossi N.M."/>
            <person name="Monod M."/>
            <person name="Shelest E."/>
            <person name="Barton R.C."/>
            <person name="Birch E."/>
            <person name="Brakhage A.A."/>
            <person name="Chen Z."/>
            <person name="Gurr S.J."/>
            <person name="Heiman D."/>
            <person name="Heitman J."/>
            <person name="Kosti I."/>
            <person name="Rossi A."/>
            <person name="Saif S."/>
            <person name="Samalova M."/>
            <person name="Saunders C.W."/>
            <person name="Shea T."/>
            <person name="Summerbell R.C."/>
            <person name="Xu J."/>
            <person name="Young S."/>
            <person name="Zeng Q."/>
            <person name="Birren B.W."/>
            <person name="Cuomo C.A."/>
            <person name="White T.C."/>
        </authorList>
    </citation>
    <scope>NUCLEOTIDE SEQUENCE [LARGE SCALE GENOMIC DNA]</scope>
    <source>
        <strain evidence="3">ATCC MYA-4604 / CBS 118893</strain>
    </source>
</reference>
<feature type="domain" description="Gamma-glutamylcyclotransferase AIG2-like" evidence="1">
    <location>
        <begin position="113"/>
        <end position="240"/>
    </location>
</feature>
<dbReference type="Pfam" id="PF06094">
    <property type="entry name" value="GGACT"/>
    <property type="match status" value="1"/>
</dbReference>
<name>E4V3Z2_ARTGP</name>
<organism evidence="3">
    <name type="scientific">Arthroderma gypseum (strain ATCC MYA-4604 / CBS 118893)</name>
    <name type="common">Microsporum gypseum</name>
    <dbReference type="NCBI Taxonomy" id="535722"/>
    <lineage>
        <taxon>Eukaryota</taxon>
        <taxon>Fungi</taxon>
        <taxon>Dikarya</taxon>
        <taxon>Ascomycota</taxon>
        <taxon>Pezizomycotina</taxon>
        <taxon>Eurotiomycetes</taxon>
        <taxon>Eurotiomycetidae</taxon>
        <taxon>Onygenales</taxon>
        <taxon>Arthrodermataceae</taxon>
        <taxon>Nannizzia</taxon>
    </lineage>
</organism>
<dbReference type="EMBL" id="DS989828">
    <property type="protein sequence ID" value="EFR04716.1"/>
    <property type="molecule type" value="Genomic_DNA"/>
</dbReference>
<dbReference type="InterPro" id="IPR009288">
    <property type="entry name" value="AIG2-like_dom"/>
</dbReference>
<dbReference type="RefSeq" id="XP_003170479.1">
    <property type="nucleotide sequence ID" value="XM_003170431.1"/>
</dbReference>
<sequence>MPMKACQSQHGRFSYLSRLISASANILLPPYPHNAANKILDYCLKKTTQEEESSSKSPSPPQTLSHLTWAMNRTLNAKRLVALDHYPREYRRALRNAVSQEQLTAYCKKTIPLFVFGPLMLPSFLKSMTDADAHLDQAQHMTQASLLGHKLYLFEGSELPLVMPSSDSGDYVDGMLVFNLSTERRGWIHELEASNEVELRNLRVEIVLEDGNLTALDAAAFVWTRREDIGIIPAPSTQWRIDEFLASPWYKKTTTGYESC</sequence>
<dbReference type="eggNOG" id="ENOG502RG5D">
    <property type="taxonomic scope" value="Eukaryota"/>
</dbReference>
<dbReference type="OrthoDB" id="1044435at2759"/>
<dbReference type="VEuPathDB" id="FungiDB:MGYG_07724"/>
<dbReference type="GeneID" id="10025720"/>
<dbReference type="Proteomes" id="UP000002669">
    <property type="component" value="Unassembled WGS sequence"/>
</dbReference>
<protein>
    <recommendedName>
        <fullName evidence="1">Gamma-glutamylcyclotransferase AIG2-like domain-containing protein</fullName>
    </recommendedName>
</protein>